<evidence type="ECO:0000313" key="5">
    <source>
        <dbReference type="EMBL" id="KJE89160.1"/>
    </source>
</evidence>
<dbReference type="InterPro" id="IPR036249">
    <property type="entry name" value="Thioredoxin-like_sf"/>
</dbReference>
<dbReference type="Gene3D" id="3.40.30.10">
    <property type="entry name" value="Glutaredoxin"/>
    <property type="match status" value="1"/>
</dbReference>
<feature type="region of interest" description="Disordered" evidence="3">
    <location>
        <begin position="1"/>
        <end position="58"/>
    </location>
</feature>
<evidence type="ECO:0000259" key="4">
    <source>
        <dbReference type="Pfam" id="PF02114"/>
    </source>
</evidence>
<dbReference type="EMBL" id="KE346360">
    <property type="protein sequence ID" value="KJE89160.1"/>
    <property type="molecule type" value="Genomic_DNA"/>
</dbReference>
<dbReference type="InterPro" id="IPR023196">
    <property type="entry name" value="Phosducin_N_dom_sf"/>
</dbReference>
<organism evidence="5 6">
    <name type="scientific">Capsaspora owczarzaki (strain ATCC 30864)</name>
    <dbReference type="NCBI Taxonomy" id="595528"/>
    <lineage>
        <taxon>Eukaryota</taxon>
        <taxon>Filasterea</taxon>
        <taxon>Capsaspora</taxon>
    </lineage>
</organism>
<dbReference type="Pfam" id="PF02114">
    <property type="entry name" value="Phosducin"/>
    <property type="match status" value="1"/>
</dbReference>
<name>A0A0D2WHP4_CAPO3</name>
<feature type="region of interest" description="Disordered" evidence="3">
    <location>
        <begin position="284"/>
        <end position="312"/>
    </location>
</feature>
<dbReference type="PRINTS" id="PR00677">
    <property type="entry name" value="PHOSDUCIN"/>
</dbReference>
<reference evidence="6" key="1">
    <citation type="submission" date="2011-02" db="EMBL/GenBank/DDBJ databases">
        <title>The Genome Sequence of Capsaspora owczarzaki ATCC 30864.</title>
        <authorList>
            <person name="Russ C."/>
            <person name="Cuomo C."/>
            <person name="Burger G."/>
            <person name="Gray M.W."/>
            <person name="Holland P.W.H."/>
            <person name="King N."/>
            <person name="Lang F.B.F."/>
            <person name="Roger A.J."/>
            <person name="Ruiz-Trillo I."/>
            <person name="Young S.K."/>
            <person name="Zeng Q."/>
            <person name="Gargeya S."/>
            <person name="Alvarado L."/>
            <person name="Berlin A."/>
            <person name="Chapman S.B."/>
            <person name="Chen Z."/>
            <person name="Freedman E."/>
            <person name="Gellesch M."/>
            <person name="Goldberg J."/>
            <person name="Griggs A."/>
            <person name="Gujja S."/>
            <person name="Heilman E."/>
            <person name="Heiman D."/>
            <person name="Howarth C."/>
            <person name="Mehta T."/>
            <person name="Neiman D."/>
            <person name="Pearson M."/>
            <person name="Roberts A."/>
            <person name="Saif S."/>
            <person name="Shea T."/>
            <person name="Shenoy N."/>
            <person name="Sisk P."/>
            <person name="Stolte C."/>
            <person name="Sykes S."/>
            <person name="White J."/>
            <person name="Yandava C."/>
            <person name="Haas B."/>
            <person name="Nusbaum C."/>
            <person name="Birren B."/>
        </authorList>
    </citation>
    <scope>NUCLEOTIDE SEQUENCE</scope>
    <source>
        <strain evidence="6">ATCC 30864</strain>
    </source>
</reference>
<accession>A0A0D2WHP4</accession>
<dbReference type="GO" id="GO:0008277">
    <property type="term" value="P:regulation of G protein-coupled receptor signaling pathway"/>
    <property type="evidence" value="ECO:0007669"/>
    <property type="project" value="InterPro"/>
</dbReference>
<dbReference type="Proteomes" id="UP000008743">
    <property type="component" value="Unassembled WGS sequence"/>
</dbReference>
<dbReference type="RefSeq" id="XP_004365561.1">
    <property type="nucleotide sequence ID" value="XM_004365504.2"/>
</dbReference>
<evidence type="ECO:0000256" key="2">
    <source>
        <dbReference type="ARBA" id="ARBA00022553"/>
    </source>
</evidence>
<dbReference type="InParanoid" id="A0A0D2WHP4"/>
<keyword evidence="6" id="KW-1185">Reference proteome</keyword>
<dbReference type="Gene3D" id="1.10.168.10">
    <property type="entry name" value="Phosducin, domain 2"/>
    <property type="match status" value="1"/>
</dbReference>
<feature type="domain" description="Phosducin" evidence="4">
    <location>
        <begin position="130"/>
        <end position="284"/>
    </location>
</feature>
<dbReference type="STRING" id="595528.A0A0D2WHP4"/>
<evidence type="ECO:0000256" key="1">
    <source>
        <dbReference type="ARBA" id="ARBA00009686"/>
    </source>
</evidence>
<dbReference type="InterPro" id="IPR001200">
    <property type="entry name" value="Phosducin"/>
</dbReference>
<comment type="similarity">
    <text evidence="1">Belongs to the phosducin family.</text>
</comment>
<dbReference type="SUPFAM" id="SSF52833">
    <property type="entry name" value="Thioredoxin-like"/>
    <property type="match status" value="1"/>
</dbReference>
<protein>
    <recommendedName>
        <fullName evidence="4">Phosducin domain-containing protein</fullName>
    </recommendedName>
</protein>
<evidence type="ECO:0000256" key="3">
    <source>
        <dbReference type="SAM" id="MobiDB-lite"/>
    </source>
</evidence>
<dbReference type="InterPro" id="IPR024253">
    <property type="entry name" value="Phosducin_thioredoxin-like_dom"/>
</dbReference>
<dbReference type="InterPro" id="IPR051499">
    <property type="entry name" value="Phosducin-like_reg"/>
</dbReference>
<sequence>MSALEDALLDQIDGAMDGDPDAESRRGGLPDDECDDDRCCKGNGDDAPGFIPASQAHERTPFERMPTPFQKATGPKGVLADYGKYKEYLKEEAMIEAAKRKELMSRLAMTGRTLDSSGHNEEELDEDDLLADDEFMKSYAEKRVLELKQQQLGRPKFGFIREVNAAQYVDAIDKEDKGVNVVIHLYDAYSTPCHVLNQILGLLAKQHPYVKFLKAVARSLSDKFTIDTLPTILVYKGGELVGNFVRLTDRLGDEFVFADVEEFLSVERIIVRELAVPVDESSKRSVSTGFSTSRLQRGTVGRANDDDDDDDE</sequence>
<dbReference type="OrthoDB" id="70588at2759"/>
<feature type="compositionally biased region" description="Polar residues" evidence="3">
    <location>
        <begin position="284"/>
        <end position="296"/>
    </location>
</feature>
<dbReference type="PANTHER" id="PTHR46052:SF1">
    <property type="entry name" value="PHOSDUCIN-LIKE PROTEIN"/>
    <property type="match status" value="1"/>
</dbReference>
<dbReference type="PhylomeDB" id="A0A0D2WHP4"/>
<dbReference type="eggNOG" id="KOG3171">
    <property type="taxonomic scope" value="Eukaryota"/>
</dbReference>
<evidence type="ECO:0000313" key="6">
    <source>
        <dbReference type="Proteomes" id="UP000008743"/>
    </source>
</evidence>
<dbReference type="CDD" id="cd02987">
    <property type="entry name" value="Phd_like_Phd"/>
    <property type="match status" value="1"/>
</dbReference>
<dbReference type="AlphaFoldDB" id="A0A0D2WHP4"/>
<keyword evidence="2" id="KW-0597">Phosphoprotein</keyword>
<proteinExistence type="inferred from homology"/>
<dbReference type="PANTHER" id="PTHR46052">
    <property type="entry name" value="PHOSDUCIN-LIKE PROTEIN"/>
    <property type="match status" value="1"/>
</dbReference>
<gene>
    <name evidence="5" type="ORF">CAOG_000690</name>
</gene>